<evidence type="ECO:0000313" key="3">
    <source>
        <dbReference type="WBParaSite" id="HCON_00073990-00001"/>
    </source>
</evidence>
<organism evidence="2 3">
    <name type="scientific">Haemonchus contortus</name>
    <name type="common">Barber pole worm</name>
    <dbReference type="NCBI Taxonomy" id="6289"/>
    <lineage>
        <taxon>Eukaryota</taxon>
        <taxon>Metazoa</taxon>
        <taxon>Ecdysozoa</taxon>
        <taxon>Nematoda</taxon>
        <taxon>Chromadorea</taxon>
        <taxon>Rhabditida</taxon>
        <taxon>Rhabditina</taxon>
        <taxon>Rhabditomorpha</taxon>
        <taxon>Strongyloidea</taxon>
        <taxon>Trichostrongylidae</taxon>
        <taxon>Haemonchus</taxon>
    </lineage>
</organism>
<reference evidence="3" key="1">
    <citation type="submission" date="2020-12" db="UniProtKB">
        <authorList>
            <consortium name="WormBaseParasite"/>
        </authorList>
    </citation>
    <scope>IDENTIFICATION</scope>
    <source>
        <strain evidence="3">MHco3</strain>
    </source>
</reference>
<feature type="compositionally biased region" description="Polar residues" evidence="1">
    <location>
        <begin position="123"/>
        <end position="147"/>
    </location>
</feature>
<feature type="compositionally biased region" description="Low complexity" evidence="1">
    <location>
        <begin position="167"/>
        <end position="186"/>
    </location>
</feature>
<protein>
    <submittedName>
        <fullName evidence="3">Non-specific serine/threonine protein kinase</fullName>
    </submittedName>
</protein>
<feature type="compositionally biased region" description="Low complexity" evidence="1">
    <location>
        <begin position="207"/>
        <end position="235"/>
    </location>
</feature>
<dbReference type="WBParaSite" id="HCON_00073990-00001">
    <property type="protein sequence ID" value="HCON_00073990-00001"/>
    <property type="gene ID" value="HCON_00073990"/>
</dbReference>
<dbReference type="Proteomes" id="UP000025227">
    <property type="component" value="Unplaced"/>
</dbReference>
<evidence type="ECO:0000256" key="1">
    <source>
        <dbReference type="SAM" id="MobiDB-lite"/>
    </source>
</evidence>
<dbReference type="Gene3D" id="1.20.940.10">
    <property type="entry name" value="Functional domain of the splicing factor Prp18"/>
    <property type="match status" value="1"/>
</dbReference>
<feature type="compositionally biased region" description="Low complexity" evidence="1">
    <location>
        <begin position="296"/>
        <end position="310"/>
    </location>
</feature>
<name>A0A7I4YC83_HAECO</name>
<keyword evidence="2" id="KW-1185">Reference proteome</keyword>
<proteinExistence type="predicted"/>
<dbReference type="AlphaFoldDB" id="A0A7I4YC83"/>
<feature type="region of interest" description="Disordered" evidence="1">
    <location>
        <begin position="296"/>
        <end position="317"/>
    </location>
</feature>
<accession>A0A7I4YC83</accession>
<feature type="region of interest" description="Disordered" evidence="1">
    <location>
        <begin position="123"/>
        <end position="186"/>
    </location>
</feature>
<sequence>MESMQSVLPPNMSPGWNDPPNLGTPSPGSAPSRLTHLRKRLVDPSISGGSSNSGNMMSQPGHGPPAHMYAGNINSPVTVDNVATSQMYQNGSSAISVGLLTSAPSPAAANSQPSIANHAQPYQQNTGMHNQSPAVISPSNIPHSSPVQMHLPQQPATYSYSETVPPVNQQNQVSRSSSNKKSVTDSSCPISAAEVVVVDNYVVSSSSSVSSLQTSPSNSITTLSSSTTTMPSSSTQEPHRPIYDMFTVAGGRTGSKGTDPFLIRSHSNPNQHSPHVAWSASVDDLHSAHAHASFSTLTSSPKSSHLTSSFDSALPSSTTPNDVIVSLPNSVVESARRASSHDGGNYLRLAKAPGDVSMSPQQLILCLSAASKKLSTNIYRGVQLRISELKEAIDKGRISERCLKSLNYVVDSIDRGCYDDAQTFYDRLRAEFPEEMGPWAQQGIRLLISELRRPASRIGSAGPHLRTQ</sequence>
<evidence type="ECO:0000313" key="2">
    <source>
        <dbReference type="Proteomes" id="UP000025227"/>
    </source>
</evidence>
<feature type="region of interest" description="Disordered" evidence="1">
    <location>
        <begin position="1"/>
        <end position="65"/>
    </location>
</feature>
<dbReference type="OrthoDB" id="5791256at2759"/>
<feature type="region of interest" description="Disordered" evidence="1">
    <location>
        <begin position="207"/>
        <end position="276"/>
    </location>
</feature>
<feature type="compositionally biased region" description="Low complexity" evidence="1">
    <location>
        <begin position="47"/>
        <end position="58"/>
    </location>
</feature>